<dbReference type="GO" id="GO:0043410">
    <property type="term" value="P:positive regulation of MAPK cascade"/>
    <property type="evidence" value="ECO:0007669"/>
    <property type="project" value="TreeGrafter"/>
</dbReference>
<dbReference type="PANTHER" id="PTHR24248">
    <property type="entry name" value="ADRENERGIC RECEPTOR-RELATED G-PROTEIN COUPLED RECEPTOR"/>
    <property type="match status" value="1"/>
</dbReference>
<keyword evidence="3 10" id="KW-0812">Transmembrane</keyword>
<feature type="transmembrane region" description="Helical" evidence="10">
    <location>
        <begin position="146"/>
        <end position="165"/>
    </location>
</feature>
<name>A0A915PGU1_9BILA</name>
<feature type="domain" description="G-protein coupled receptors family 1 profile" evidence="11">
    <location>
        <begin position="88"/>
        <end position="162"/>
    </location>
</feature>
<feature type="region of interest" description="Disordered" evidence="9">
    <location>
        <begin position="40"/>
        <end position="60"/>
    </location>
</feature>
<evidence type="ECO:0000313" key="13">
    <source>
        <dbReference type="WBParaSite" id="sdigi.contig108.g4506.t1"/>
    </source>
</evidence>
<evidence type="ECO:0000256" key="2">
    <source>
        <dbReference type="ARBA" id="ARBA00022475"/>
    </source>
</evidence>
<evidence type="ECO:0000256" key="4">
    <source>
        <dbReference type="ARBA" id="ARBA00022989"/>
    </source>
</evidence>
<feature type="transmembrane region" description="Helical" evidence="10">
    <location>
        <begin position="111"/>
        <end position="134"/>
    </location>
</feature>
<evidence type="ECO:0000256" key="7">
    <source>
        <dbReference type="ARBA" id="ARBA00023170"/>
    </source>
</evidence>
<sequence length="185" mass="21415">MEHFSYFSTSSVEISNWKVQPIRPAKLKIPTVILTRHRSVSNSDNENNSKQSSVTSAAFSTRRSRKISSFSNLNTKRDKILQSIFSPFTSLQRKRKQTKAERRAHKAFRTITFIVGCFAVLWSPYYVVATVYGFCRHCIPSLLYTLTYYMCYLNSSSNPFAYALANRQFRAAFLRMLRGDFNKNS</sequence>
<dbReference type="SUPFAM" id="SSF81321">
    <property type="entry name" value="Family A G protein-coupled receptor-like"/>
    <property type="match status" value="1"/>
</dbReference>
<keyword evidence="5" id="KW-0297">G-protein coupled receptor</keyword>
<evidence type="ECO:0000256" key="5">
    <source>
        <dbReference type="ARBA" id="ARBA00023040"/>
    </source>
</evidence>
<evidence type="ECO:0000256" key="10">
    <source>
        <dbReference type="SAM" id="Phobius"/>
    </source>
</evidence>
<dbReference type="GO" id="GO:0005886">
    <property type="term" value="C:plasma membrane"/>
    <property type="evidence" value="ECO:0007669"/>
    <property type="project" value="UniProtKB-SubCell"/>
</dbReference>
<dbReference type="GO" id="GO:0071880">
    <property type="term" value="P:adenylate cyclase-activating adrenergic receptor signaling pathway"/>
    <property type="evidence" value="ECO:0007669"/>
    <property type="project" value="TreeGrafter"/>
</dbReference>
<keyword evidence="4 10" id="KW-1133">Transmembrane helix</keyword>
<dbReference type="PANTHER" id="PTHR24248:SF185">
    <property type="entry name" value="DOPAMINE RECEPTOR 2"/>
    <property type="match status" value="1"/>
</dbReference>
<dbReference type="InterPro" id="IPR017452">
    <property type="entry name" value="GPCR_Rhodpsn_7TM"/>
</dbReference>
<dbReference type="GO" id="GO:0004930">
    <property type="term" value="F:G protein-coupled receptor activity"/>
    <property type="evidence" value="ECO:0007669"/>
    <property type="project" value="UniProtKB-KW"/>
</dbReference>
<protein>
    <submittedName>
        <fullName evidence="13">G-protein coupled receptors family 1 profile domain-containing protein</fullName>
    </submittedName>
</protein>
<dbReference type="Proteomes" id="UP000887581">
    <property type="component" value="Unplaced"/>
</dbReference>
<proteinExistence type="predicted"/>
<dbReference type="Pfam" id="PF00001">
    <property type="entry name" value="7tm_1"/>
    <property type="match status" value="1"/>
</dbReference>
<evidence type="ECO:0000313" key="12">
    <source>
        <dbReference type="Proteomes" id="UP000887581"/>
    </source>
</evidence>
<dbReference type="Gene3D" id="1.20.1070.10">
    <property type="entry name" value="Rhodopsin 7-helix transmembrane proteins"/>
    <property type="match status" value="1"/>
</dbReference>
<evidence type="ECO:0000256" key="6">
    <source>
        <dbReference type="ARBA" id="ARBA00023136"/>
    </source>
</evidence>
<dbReference type="WBParaSite" id="sdigi.contig108.g4506.t1">
    <property type="protein sequence ID" value="sdigi.contig108.g4506.t1"/>
    <property type="gene ID" value="sdigi.contig108.g4506"/>
</dbReference>
<keyword evidence="7" id="KW-0675">Receptor</keyword>
<keyword evidence="2" id="KW-1003">Cell membrane</keyword>
<evidence type="ECO:0000259" key="11">
    <source>
        <dbReference type="PROSITE" id="PS50262"/>
    </source>
</evidence>
<evidence type="ECO:0000256" key="9">
    <source>
        <dbReference type="SAM" id="MobiDB-lite"/>
    </source>
</evidence>
<dbReference type="AlphaFoldDB" id="A0A915PGU1"/>
<dbReference type="PRINTS" id="PR00237">
    <property type="entry name" value="GPCRRHODOPSN"/>
</dbReference>
<evidence type="ECO:0000256" key="3">
    <source>
        <dbReference type="ARBA" id="ARBA00022692"/>
    </source>
</evidence>
<comment type="subcellular location">
    <subcellularLocation>
        <location evidence="1">Cell membrane</location>
        <topology evidence="1">Multi-pass membrane protein</topology>
    </subcellularLocation>
</comment>
<organism evidence="12 13">
    <name type="scientific">Setaria digitata</name>
    <dbReference type="NCBI Taxonomy" id="48799"/>
    <lineage>
        <taxon>Eukaryota</taxon>
        <taxon>Metazoa</taxon>
        <taxon>Ecdysozoa</taxon>
        <taxon>Nematoda</taxon>
        <taxon>Chromadorea</taxon>
        <taxon>Rhabditida</taxon>
        <taxon>Spirurina</taxon>
        <taxon>Spiruromorpha</taxon>
        <taxon>Filarioidea</taxon>
        <taxon>Setariidae</taxon>
        <taxon>Setaria</taxon>
    </lineage>
</organism>
<dbReference type="InterPro" id="IPR000276">
    <property type="entry name" value="GPCR_Rhodpsn"/>
</dbReference>
<accession>A0A915PGU1</accession>
<evidence type="ECO:0000256" key="8">
    <source>
        <dbReference type="ARBA" id="ARBA00023224"/>
    </source>
</evidence>
<evidence type="ECO:0000256" key="1">
    <source>
        <dbReference type="ARBA" id="ARBA00004651"/>
    </source>
</evidence>
<keyword evidence="8" id="KW-0807">Transducer</keyword>
<keyword evidence="6 10" id="KW-0472">Membrane</keyword>
<dbReference type="PROSITE" id="PS50262">
    <property type="entry name" value="G_PROTEIN_RECEP_F1_2"/>
    <property type="match status" value="1"/>
</dbReference>
<keyword evidence="12" id="KW-1185">Reference proteome</keyword>
<reference evidence="13" key="1">
    <citation type="submission" date="2022-11" db="UniProtKB">
        <authorList>
            <consortium name="WormBaseParasite"/>
        </authorList>
    </citation>
    <scope>IDENTIFICATION</scope>
</reference>